<proteinExistence type="inferred from homology"/>
<feature type="signal peptide" evidence="10">
    <location>
        <begin position="1"/>
        <end position="25"/>
    </location>
</feature>
<keyword evidence="6 9" id="KW-0133">Cell shape</keyword>
<evidence type="ECO:0000256" key="6">
    <source>
        <dbReference type="ARBA" id="ARBA00022960"/>
    </source>
</evidence>
<dbReference type="SUPFAM" id="SSF141523">
    <property type="entry name" value="L,D-transpeptidase catalytic domain-like"/>
    <property type="match status" value="1"/>
</dbReference>
<keyword evidence="7 9" id="KW-0573">Peptidoglycan synthesis</keyword>
<evidence type="ECO:0000313" key="12">
    <source>
        <dbReference type="EMBL" id="SDG91530.1"/>
    </source>
</evidence>
<dbReference type="PROSITE" id="PS52029">
    <property type="entry name" value="LD_TPASE"/>
    <property type="match status" value="1"/>
</dbReference>
<organism evidence="12 13">
    <name type="scientific">Pelagibacterium luteolum</name>
    <dbReference type="NCBI Taxonomy" id="440168"/>
    <lineage>
        <taxon>Bacteria</taxon>
        <taxon>Pseudomonadati</taxon>
        <taxon>Pseudomonadota</taxon>
        <taxon>Alphaproteobacteria</taxon>
        <taxon>Hyphomicrobiales</taxon>
        <taxon>Devosiaceae</taxon>
        <taxon>Pelagibacterium</taxon>
    </lineage>
</organism>
<evidence type="ECO:0000256" key="1">
    <source>
        <dbReference type="ARBA" id="ARBA00004752"/>
    </source>
</evidence>
<evidence type="ECO:0000256" key="4">
    <source>
        <dbReference type="ARBA" id="ARBA00022679"/>
    </source>
</evidence>
<dbReference type="PANTHER" id="PTHR30582:SF24">
    <property type="entry name" value="L,D-TRANSPEPTIDASE ERFK_SRFK-RELATED"/>
    <property type="match status" value="1"/>
</dbReference>
<keyword evidence="13" id="KW-1185">Reference proteome</keyword>
<dbReference type="Gene3D" id="2.40.440.10">
    <property type="entry name" value="L,D-transpeptidase catalytic domain-like"/>
    <property type="match status" value="1"/>
</dbReference>
<protein>
    <submittedName>
        <fullName evidence="12">Lipoprotein-anchoring transpeptidase ErfK/SrfK</fullName>
    </submittedName>
</protein>
<gene>
    <name evidence="12" type="ORF">SAMN04487974_11257</name>
</gene>
<evidence type="ECO:0000256" key="3">
    <source>
        <dbReference type="ARBA" id="ARBA00022676"/>
    </source>
</evidence>
<evidence type="ECO:0000256" key="10">
    <source>
        <dbReference type="SAM" id="SignalP"/>
    </source>
</evidence>
<dbReference type="InterPro" id="IPR005490">
    <property type="entry name" value="LD_TPept_cat_dom"/>
</dbReference>
<evidence type="ECO:0000256" key="9">
    <source>
        <dbReference type="PROSITE-ProRule" id="PRU01373"/>
    </source>
</evidence>
<comment type="similarity">
    <text evidence="2">Belongs to the YkuD family.</text>
</comment>
<dbReference type="GO" id="GO:0018104">
    <property type="term" value="P:peptidoglycan-protein cross-linking"/>
    <property type="evidence" value="ECO:0007669"/>
    <property type="project" value="TreeGrafter"/>
</dbReference>
<dbReference type="UniPathway" id="UPA00219"/>
<dbReference type="Pfam" id="PF03734">
    <property type="entry name" value="YkuD"/>
    <property type="match status" value="1"/>
</dbReference>
<keyword evidence="3" id="KW-0328">Glycosyltransferase</keyword>
<evidence type="ECO:0000256" key="7">
    <source>
        <dbReference type="ARBA" id="ARBA00022984"/>
    </source>
</evidence>
<keyword evidence="8 9" id="KW-0961">Cell wall biogenesis/degradation</keyword>
<dbReference type="GO" id="GO:0008360">
    <property type="term" value="P:regulation of cell shape"/>
    <property type="evidence" value="ECO:0007669"/>
    <property type="project" value="UniProtKB-UniRule"/>
</dbReference>
<keyword evidence="10" id="KW-0732">Signal</keyword>
<feature type="domain" description="L,D-TPase catalytic" evidence="11">
    <location>
        <begin position="87"/>
        <end position="223"/>
    </location>
</feature>
<dbReference type="GO" id="GO:0005576">
    <property type="term" value="C:extracellular region"/>
    <property type="evidence" value="ECO:0007669"/>
    <property type="project" value="TreeGrafter"/>
</dbReference>
<keyword evidence="5" id="KW-0378">Hydrolase</keyword>
<evidence type="ECO:0000256" key="8">
    <source>
        <dbReference type="ARBA" id="ARBA00023316"/>
    </source>
</evidence>
<dbReference type="FunFam" id="2.40.440.10:FF:000002">
    <property type="entry name" value="L,D-transpeptidase ErfK/SrfK"/>
    <property type="match status" value="1"/>
</dbReference>
<name>A0A1G7Y6C4_9HYPH</name>
<dbReference type="EMBL" id="FNCS01000012">
    <property type="protein sequence ID" value="SDG91530.1"/>
    <property type="molecule type" value="Genomic_DNA"/>
</dbReference>
<feature type="chain" id="PRO_5011758516" evidence="10">
    <location>
        <begin position="26"/>
        <end position="243"/>
    </location>
</feature>
<dbReference type="GO" id="GO:0071972">
    <property type="term" value="F:peptidoglycan L,D-transpeptidase activity"/>
    <property type="evidence" value="ECO:0007669"/>
    <property type="project" value="TreeGrafter"/>
</dbReference>
<accession>A0A1G7Y6C4</accession>
<sequence length="243" mass="26769">MNDITLSRRGFLAGASSLLALTAAGCTTTAPVTTQPVTLPPPISPEVVAMYAAMPYEQFPVPAVDLRYLEQRYYRQSVPYSTTERPGTVIVDTANYYLYHVQDNGMAMRYGAGLGRAGFEWAGRGHIAYSREWPVWTPPSEMVDRQPELEQWRRGQPPGLDNPLGARALYIHEGNRDTIYRIHGTGETWTIGQAVSSGCVRLLHQDVIHLADNVRAGSTIVVLQSPTTQPLSQDPSMGQAQLV</sequence>
<dbReference type="RefSeq" id="WP_090597661.1">
    <property type="nucleotide sequence ID" value="NZ_FNCS01000012.1"/>
</dbReference>
<dbReference type="PROSITE" id="PS51318">
    <property type="entry name" value="TAT"/>
    <property type="match status" value="1"/>
</dbReference>
<dbReference type="Proteomes" id="UP000199495">
    <property type="component" value="Unassembled WGS sequence"/>
</dbReference>
<dbReference type="GO" id="GO:0016757">
    <property type="term" value="F:glycosyltransferase activity"/>
    <property type="evidence" value="ECO:0007669"/>
    <property type="project" value="UniProtKB-KW"/>
</dbReference>
<comment type="pathway">
    <text evidence="1 9">Cell wall biogenesis; peptidoglycan biosynthesis.</text>
</comment>
<keyword evidence="4" id="KW-0808">Transferase</keyword>
<dbReference type="CDD" id="cd16913">
    <property type="entry name" value="YkuD_like"/>
    <property type="match status" value="1"/>
</dbReference>
<dbReference type="InterPro" id="IPR038063">
    <property type="entry name" value="Transpep_catalytic_dom"/>
</dbReference>
<evidence type="ECO:0000256" key="2">
    <source>
        <dbReference type="ARBA" id="ARBA00005992"/>
    </source>
</evidence>
<feature type="active site" description="Nucleophile" evidence="9">
    <location>
        <position position="199"/>
    </location>
</feature>
<keyword evidence="12" id="KW-0449">Lipoprotein</keyword>
<dbReference type="AlphaFoldDB" id="A0A1G7Y6C4"/>
<dbReference type="STRING" id="440168.SAMN04487974_11257"/>
<feature type="active site" description="Proton donor/acceptor" evidence="9">
    <location>
        <position position="183"/>
    </location>
</feature>
<dbReference type="GO" id="GO:0071555">
    <property type="term" value="P:cell wall organization"/>
    <property type="evidence" value="ECO:0007669"/>
    <property type="project" value="UniProtKB-UniRule"/>
</dbReference>
<evidence type="ECO:0000313" key="13">
    <source>
        <dbReference type="Proteomes" id="UP000199495"/>
    </source>
</evidence>
<evidence type="ECO:0000259" key="11">
    <source>
        <dbReference type="PROSITE" id="PS52029"/>
    </source>
</evidence>
<evidence type="ECO:0000256" key="5">
    <source>
        <dbReference type="ARBA" id="ARBA00022801"/>
    </source>
</evidence>
<dbReference type="InterPro" id="IPR006311">
    <property type="entry name" value="TAT_signal"/>
</dbReference>
<reference evidence="12 13" key="1">
    <citation type="submission" date="2016-10" db="EMBL/GenBank/DDBJ databases">
        <authorList>
            <person name="de Groot N.N."/>
        </authorList>
    </citation>
    <scope>NUCLEOTIDE SEQUENCE [LARGE SCALE GENOMIC DNA]</scope>
    <source>
        <strain evidence="12 13">CGMCC 1.10267</strain>
    </source>
</reference>
<dbReference type="PANTHER" id="PTHR30582">
    <property type="entry name" value="L,D-TRANSPEPTIDASE"/>
    <property type="match status" value="1"/>
</dbReference>
<dbReference type="OrthoDB" id="8478453at2"/>
<dbReference type="InterPro" id="IPR050979">
    <property type="entry name" value="LD-transpeptidase"/>
</dbReference>